<dbReference type="SUPFAM" id="SSF52833">
    <property type="entry name" value="Thioredoxin-like"/>
    <property type="match status" value="1"/>
</dbReference>
<dbReference type="Gene3D" id="3.40.30.10">
    <property type="entry name" value="Glutaredoxin"/>
    <property type="match status" value="1"/>
</dbReference>
<dbReference type="InterPro" id="IPR036249">
    <property type="entry name" value="Thioredoxin-like_sf"/>
</dbReference>
<gene>
    <name evidence="2" type="ORF">NQ318_018817</name>
</gene>
<dbReference type="Proteomes" id="UP001162162">
    <property type="component" value="Unassembled WGS sequence"/>
</dbReference>
<dbReference type="InterPro" id="IPR012336">
    <property type="entry name" value="Thioredoxin-like_fold"/>
</dbReference>
<name>A0AAV8ZHI4_9CUCU</name>
<evidence type="ECO:0000259" key="1">
    <source>
        <dbReference type="Pfam" id="PF13905"/>
    </source>
</evidence>
<keyword evidence="3" id="KW-1185">Reference proteome</keyword>
<protein>
    <recommendedName>
        <fullName evidence="1">Thioredoxin-like fold domain-containing protein</fullName>
    </recommendedName>
</protein>
<dbReference type="EMBL" id="JAPWTK010000001">
    <property type="protein sequence ID" value="KAJ8963345.1"/>
    <property type="molecule type" value="Genomic_DNA"/>
</dbReference>
<reference evidence="2" key="1">
    <citation type="journal article" date="2023" name="Insect Mol. Biol.">
        <title>Genome sequencing provides insights into the evolution of gene families encoding plant cell wall-degrading enzymes in longhorned beetles.</title>
        <authorList>
            <person name="Shin N.R."/>
            <person name="Okamura Y."/>
            <person name="Kirsch R."/>
            <person name="Pauchet Y."/>
        </authorList>
    </citation>
    <scope>NUCLEOTIDE SEQUENCE</scope>
    <source>
        <strain evidence="2">AMC_N1</strain>
    </source>
</reference>
<organism evidence="2 3">
    <name type="scientific">Aromia moschata</name>
    <dbReference type="NCBI Taxonomy" id="1265417"/>
    <lineage>
        <taxon>Eukaryota</taxon>
        <taxon>Metazoa</taxon>
        <taxon>Ecdysozoa</taxon>
        <taxon>Arthropoda</taxon>
        <taxon>Hexapoda</taxon>
        <taxon>Insecta</taxon>
        <taxon>Pterygota</taxon>
        <taxon>Neoptera</taxon>
        <taxon>Endopterygota</taxon>
        <taxon>Coleoptera</taxon>
        <taxon>Polyphaga</taxon>
        <taxon>Cucujiformia</taxon>
        <taxon>Chrysomeloidea</taxon>
        <taxon>Cerambycidae</taxon>
        <taxon>Cerambycinae</taxon>
        <taxon>Callichromatini</taxon>
        <taxon>Aromia</taxon>
    </lineage>
</organism>
<sequence>MDVLGGMMILTHDLKHHYASKYLKSKKTIIYFFSSSTADNGEFLDALKQFYEENRKRKVGMEIIYVSSDSSEDEFQEYFKQQGPWIAIPFKASMCDELRWMYDITYLPQLVVVKKSDGSIISKRGKEELEKLGINVLVTWMTD</sequence>
<accession>A0AAV8ZHI4</accession>
<evidence type="ECO:0000313" key="3">
    <source>
        <dbReference type="Proteomes" id="UP001162162"/>
    </source>
</evidence>
<dbReference type="AlphaFoldDB" id="A0AAV8ZHI4"/>
<dbReference type="Pfam" id="PF13905">
    <property type="entry name" value="Thioredoxin_8"/>
    <property type="match status" value="1"/>
</dbReference>
<comment type="caution">
    <text evidence="2">The sequence shown here is derived from an EMBL/GenBank/DDBJ whole genome shotgun (WGS) entry which is preliminary data.</text>
</comment>
<evidence type="ECO:0000313" key="2">
    <source>
        <dbReference type="EMBL" id="KAJ8963345.1"/>
    </source>
</evidence>
<dbReference type="PANTHER" id="PTHR46762:SF1">
    <property type="entry name" value="NUCLEOREDOXIN-LIKE PROTEIN 2"/>
    <property type="match status" value="1"/>
</dbReference>
<dbReference type="GO" id="GO:0007600">
    <property type="term" value="P:sensory perception"/>
    <property type="evidence" value="ECO:0007669"/>
    <property type="project" value="InterPro"/>
</dbReference>
<dbReference type="InterPro" id="IPR029519">
    <property type="entry name" value="RdCVF2"/>
</dbReference>
<proteinExistence type="predicted"/>
<dbReference type="PANTHER" id="PTHR46762">
    <property type="entry name" value="NUCLEOREDOXIN-LIKE PROTEIN 2"/>
    <property type="match status" value="1"/>
</dbReference>
<feature type="domain" description="Thioredoxin-like fold" evidence="1">
    <location>
        <begin position="26"/>
        <end position="120"/>
    </location>
</feature>
<dbReference type="GO" id="GO:0045494">
    <property type="term" value="P:photoreceptor cell maintenance"/>
    <property type="evidence" value="ECO:0007669"/>
    <property type="project" value="InterPro"/>
</dbReference>